<keyword evidence="3" id="KW-1185">Reference proteome</keyword>
<accession>A0A7H8N8E3</accession>
<reference evidence="2 3" key="1">
    <citation type="submission" date="2020-06" db="EMBL/GenBank/DDBJ databases">
        <title>Genome mining for natural products.</title>
        <authorList>
            <person name="Zhang B."/>
            <person name="Shi J."/>
            <person name="Ge H."/>
        </authorList>
    </citation>
    <scope>NUCLEOTIDE SEQUENCE [LARGE SCALE GENOMIC DNA]</scope>
    <source>
        <strain evidence="2 3">NA00687</strain>
    </source>
</reference>
<dbReference type="RefSeq" id="WP_176162335.1">
    <property type="nucleotide sequence ID" value="NZ_CP054929.1"/>
</dbReference>
<gene>
    <name evidence="2" type="ORF">HUT08_14860</name>
</gene>
<evidence type="ECO:0000313" key="3">
    <source>
        <dbReference type="Proteomes" id="UP000509303"/>
    </source>
</evidence>
<dbReference type="EMBL" id="CP054929">
    <property type="protein sequence ID" value="QKW50602.1"/>
    <property type="molecule type" value="Genomic_DNA"/>
</dbReference>
<protein>
    <submittedName>
        <fullName evidence="2">Uncharacterized protein</fullName>
    </submittedName>
</protein>
<dbReference type="AlphaFoldDB" id="A0A7H8N8E3"/>
<name>A0A7H8N8E3_9ACTN</name>
<organism evidence="2 3">
    <name type="scientific">Streptomyces buecherae</name>
    <dbReference type="NCBI Taxonomy" id="2763006"/>
    <lineage>
        <taxon>Bacteria</taxon>
        <taxon>Bacillati</taxon>
        <taxon>Actinomycetota</taxon>
        <taxon>Actinomycetes</taxon>
        <taxon>Kitasatosporales</taxon>
        <taxon>Streptomycetaceae</taxon>
        <taxon>Streptomyces</taxon>
    </lineage>
</organism>
<evidence type="ECO:0000256" key="1">
    <source>
        <dbReference type="SAM" id="MobiDB-lite"/>
    </source>
</evidence>
<proteinExistence type="predicted"/>
<evidence type="ECO:0000313" key="2">
    <source>
        <dbReference type="EMBL" id="QKW50602.1"/>
    </source>
</evidence>
<dbReference type="Proteomes" id="UP000509303">
    <property type="component" value="Chromosome"/>
</dbReference>
<sequence length="51" mass="4892">MSDTPTSNPTPTEQPTTPTPARPLLGNCGCGSGCQCGCQSGGPCSCSGGCS</sequence>
<feature type="compositionally biased region" description="Low complexity" evidence="1">
    <location>
        <begin position="1"/>
        <end position="16"/>
    </location>
</feature>
<feature type="region of interest" description="Disordered" evidence="1">
    <location>
        <begin position="1"/>
        <end position="22"/>
    </location>
</feature>